<protein>
    <recommendedName>
        <fullName evidence="4">HTH gntR-type domain-containing protein</fullName>
    </recommendedName>
</protein>
<dbReference type="GO" id="GO:0045892">
    <property type="term" value="P:negative regulation of DNA-templated transcription"/>
    <property type="evidence" value="ECO:0007669"/>
    <property type="project" value="TreeGrafter"/>
</dbReference>
<dbReference type="InterPro" id="IPR000524">
    <property type="entry name" value="Tscrpt_reg_HTH_GntR"/>
</dbReference>
<dbReference type="PATRIC" id="fig|665004.4.peg.4205"/>
<organism evidence="5 6">
    <name type="scientific">Thermobifida cellulosilytica TB100</name>
    <dbReference type="NCBI Taxonomy" id="665004"/>
    <lineage>
        <taxon>Bacteria</taxon>
        <taxon>Bacillati</taxon>
        <taxon>Actinomycetota</taxon>
        <taxon>Actinomycetes</taxon>
        <taxon>Streptosporangiales</taxon>
        <taxon>Nocardiopsidaceae</taxon>
        <taxon>Thermobifida</taxon>
    </lineage>
</organism>
<dbReference type="OrthoDB" id="3214900at2"/>
<evidence type="ECO:0000256" key="3">
    <source>
        <dbReference type="ARBA" id="ARBA00023163"/>
    </source>
</evidence>
<dbReference type="Pfam" id="PF00392">
    <property type="entry name" value="GntR"/>
    <property type="match status" value="1"/>
</dbReference>
<dbReference type="PRINTS" id="PR00035">
    <property type="entry name" value="HTHGNTR"/>
</dbReference>
<keyword evidence="3" id="KW-0804">Transcription</keyword>
<dbReference type="RefSeq" id="WP_068758739.1">
    <property type="nucleotide sequence ID" value="NZ_KQ950191.1"/>
</dbReference>
<sequence length="251" mass="27272">MTSRYQQIADDLRAAILRGTYAPGETIPHQTDLCETYRVSRWTIRQAVAVLEREGLVTPVRRRGTVVRDRRTVRLPLSRYGAVLSPGGERGPWETACERQGIDGRAELVGVERLPAPSDVAELLEIDDGAPVVYRRRHMWARAQVAQVQEAWMPADIADGTPLAGTGKVVGGVYGELTRLGHAPASVTETVTARLPTAEEAAVLGLGGTPVLALERITRDRQGVALELLRAAADADRVALTYEDLPLPLSL</sequence>
<proteinExistence type="predicted"/>
<reference evidence="6" key="1">
    <citation type="journal article" date="2017" name="Acta Aliment.">
        <title>Plant polysaccharide degrading enzyme system of Thermpbifida cellulosilytica TB100 revealed by de novo genome project data.</title>
        <authorList>
            <person name="Toth A."/>
            <person name="Baka E."/>
            <person name="Luzics S."/>
            <person name="Bata-Vidacs I."/>
            <person name="Nagy I."/>
            <person name="Balint B."/>
            <person name="Herceg R."/>
            <person name="Olasz F."/>
            <person name="Wilk T."/>
            <person name="Nagy T."/>
            <person name="Kriszt B."/>
            <person name="Nagy I."/>
            <person name="Kukolya J."/>
        </authorList>
    </citation>
    <scope>NUCLEOTIDE SEQUENCE [LARGE SCALE GENOMIC DNA]</scope>
    <source>
        <strain evidence="6">TB100</strain>
    </source>
</reference>
<name>A0A147KM68_THECS</name>
<evidence type="ECO:0000313" key="5">
    <source>
        <dbReference type="EMBL" id="KUP98387.1"/>
    </source>
</evidence>
<dbReference type="Gene3D" id="1.10.10.10">
    <property type="entry name" value="Winged helix-like DNA-binding domain superfamily/Winged helix DNA-binding domain"/>
    <property type="match status" value="1"/>
</dbReference>
<evidence type="ECO:0000313" key="6">
    <source>
        <dbReference type="Proteomes" id="UP000074382"/>
    </source>
</evidence>
<dbReference type="STRING" id="665004.AC529_01675"/>
<dbReference type="PANTHER" id="PTHR44846:SF17">
    <property type="entry name" value="GNTR-FAMILY TRANSCRIPTIONAL REGULATOR"/>
    <property type="match status" value="1"/>
</dbReference>
<dbReference type="SMART" id="SM00866">
    <property type="entry name" value="UTRA"/>
    <property type="match status" value="1"/>
</dbReference>
<dbReference type="Pfam" id="PF07702">
    <property type="entry name" value="UTRA"/>
    <property type="match status" value="1"/>
</dbReference>
<dbReference type="InterPro" id="IPR028978">
    <property type="entry name" value="Chorismate_lyase_/UTRA_dom_sf"/>
</dbReference>
<dbReference type="Gene3D" id="3.40.1410.10">
    <property type="entry name" value="Chorismate lyase-like"/>
    <property type="match status" value="1"/>
</dbReference>
<dbReference type="PANTHER" id="PTHR44846">
    <property type="entry name" value="MANNOSYL-D-GLYCERATE TRANSPORT/METABOLISM SYSTEM REPRESSOR MNGR-RELATED"/>
    <property type="match status" value="1"/>
</dbReference>
<comment type="caution">
    <text evidence="5">The sequence shown here is derived from an EMBL/GenBank/DDBJ whole genome shotgun (WGS) entry which is preliminary data.</text>
</comment>
<evidence type="ECO:0000256" key="1">
    <source>
        <dbReference type="ARBA" id="ARBA00023015"/>
    </source>
</evidence>
<dbReference type="InterPro" id="IPR011663">
    <property type="entry name" value="UTRA"/>
</dbReference>
<feature type="domain" description="HTH gntR-type" evidence="4">
    <location>
        <begin position="2"/>
        <end position="70"/>
    </location>
</feature>
<dbReference type="CDD" id="cd07377">
    <property type="entry name" value="WHTH_GntR"/>
    <property type="match status" value="1"/>
</dbReference>
<keyword evidence="6" id="KW-1185">Reference proteome</keyword>
<dbReference type="InterPro" id="IPR050679">
    <property type="entry name" value="Bact_HTH_transcr_reg"/>
</dbReference>
<dbReference type="EMBL" id="LGEM01000010">
    <property type="protein sequence ID" value="KUP98387.1"/>
    <property type="molecule type" value="Genomic_DNA"/>
</dbReference>
<accession>A0A147KM68</accession>
<keyword evidence="1" id="KW-0805">Transcription regulation</keyword>
<dbReference type="AlphaFoldDB" id="A0A147KM68"/>
<evidence type="ECO:0000256" key="2">
    <source>
        <dbReference type="ARBA" id="ARBA00023125"/>
    </source>
</evidence>
<dbReference type="SUPFAM" id="SSF64288">
    <property type="entry name" value="Chorismate lyase-like"/>
    <property type="match status" value="1"/>
</dbReference>
<dbReference type="InterPro" id="IPR036390">
    <property type="entry name" value="WH_DNA-bd_sf"/>
</dbReference>
<dbReference type="InterPro" id="IPR036388">
    <property type="entry name" value="WH-like_DNA-bd_sf"/>
</dbReference>
<dbReference type="PROSITE" id="PS50949">
    <property type="entry name" value="HTH_GNTR"/>
    <property type="match status" value="1"/>
</dbReference>
<evidence type="ECO:0000259" key="4">
    <source>
        <dbReference type="PROSITE" id="PS50949"/>
    </source>
</evidence>
<dbReference type="SUPFAM" id="SSF46785">
    <property type="entry name" value="Winged helix' DNA-binding domain"/>
    <property type="match status" value="1"/>
</dbReference>
<gene>
    <name evidence="5" type="ORF">AC529_01675</name>
</gene>
<dbReference type="Proteomes" id="UP000074382">
    <property type="component" value="Unassembled WGS sequence"/>
</dbReference>
<dbReference type="GO" id="GO:0003677">
    <property type="term" value="F:DNA binding"/>
    <property type="evidence" value="ECO:0007669"/>
    <property type="project" value="UniProtKB-KW"/>
</dbReference>
<keyword evidence="2" id="KW-0238">DNA-binding</keyword>
<dbReference type="GO" id="GO:0003700">
    <property type="term" value="F:DNA-binding transcription factor activity"/>
    <property type="evidence" value="ECO:0007669"/>
    <property type="project" value="InterPro"/>
</dbReference>
<dbReference type="SMART" id="SM00345">
    <property type="entry name" value="HTH_GNTR"/>
    <property type="match status" value="1"/>
</dbReference>